<accession>A0ABN9UJV1</accession>
<gene>
    <name evidence="3" type="ORF">PCOR1329_LOCUS49164</name>
</gene>
<feature type="compositionally biased region" description="Gly residues" evidence="1">
    <location>
        <begin position="244"/>
        <end position="257"/>
    </location>
</feature>
<evidence type="ECO:0000256" key="1">
    <source>
        <dbReference type="SAM" id="MobiDB-lite"/>
    </source>
</evidence>
<evidence type="ECO:0000313" key="3">
    <source>
        <dbReference type="EMBL" id="CAK0860102.1"/>
    </source>
</evidence>
<keyword evidence="4" id="KW-1185">Reference proteome</keyword>
<feature type="transmembrane region" description="Helical" evidence="2">
    <location>
        <begin position="158"/>
        <end position="181"/>
    </location>
</feature>
<evidence type="ECO:0000313" key="4">
    <source>
        <dbReference type="Proteomes" id="UP001189429"/>
    </source>
</evidence>
<organism evidence="3 4">
    <name type="scientific">Prorocentrum cordatum</name>
    <dbReference type="NCBI Taxonomy" id="2364126"/>
    <lineage>
        <taxon>Eukaryota</taxon>
        <taxon>Sar</taxon>
        <taxon>Alveolata</taxon>
        <taxon>Dinophyceae</taxon>
        <taxon>Prorocentrales</taxon>
        <taxon>Prorocentraceae</taxon>
        <taxon>Prorocentrum</taxon>
    </lineage>
</organism>
<feature type="transmembrane region" description="Helical" evidence="2">
    <location>
        <begin position="201"/>
        <end position="224"/>
    </location>
</feature>
<dbReference type="EMBL" id="CAUYUJ010015948">
    <property type="protein sequence ID" value="CAK0860102.1"/>
    <property type="molecule type" value="Genomic_DNA"/>
</dbReference>
<feature type="region of interest" description="Disordered" evidence="1">
    <location>
        <begin position="238"/>
        <end position="304"/>
    </location>
</feature>
<name>A0ABN9UJV1_9DINO</name>
<keyword evidence="2" id="KW-0812">Transmembrane</keyword>
<comment type="caution">
    <text evidence="3">The sequence shown here is derived from an EMBL/GenBank/DDBJ whole genome shotgun (WGS) entry which is preliminary data.</text>
</comment>
<keyword evidence="2" id="KW-0472">Membrane</keyword>
<protein>
    <submittedName>
        <fullName evidence="3">Uncharacterized protein</fullName>
    </submittedName>
</protein>
<dbReference type="Proteomes" id="UP001189429">
    <property type="component" value="Unassembled WGS sequence"/>
</dbReference>
<reference evidence="3" key="1">
    <citation type="submission" date="2023-10" db="EMBL/GenBank/DDBJ databases">
        <authorList>
            <person name="Chen Y."/>
            <person name="Shah S."/>
            <person name="Dougan E. K."/>
            <person name="Thang M."/>
            <person name="Chan C."/>
        </authorList>
    </citation>
    <scope>NUCLEOTIDE SEQUENCE [LARGE SCALE GENOMIC DNA]</scope>
</reference>
<feature type="region of interest" description="Disordered" evidence="1">
    <location>
        <begin position="41"/>
        <end position="62"/>
    </location>
</feature>
<sequence length="304" mass="32334">MEQWESVGDYAIGISLIIIACHFAWQESAYVETHADGSSSLRQCEHDHGGGTMRRSSLRAPANDAAEGSHAAQFECSLCRKQGPTDGAVTFAERLICAECSSTVAPVEERPVPARWRQKAAVDQRRASVILLGGFQGICCPRSLMGFSFMAELPPQGLACFIVTFLAVSVLGRGLLAAAWASLTQLGLGTCVPVKVVYRASYALTLLLGLVWTWATFSGFVAALESLAHTEGAAPGPLPAAWRTGGGVPARGRGPGTASGRARRGAPPVSARRRHPGTPPVPTWPRIGRCRTGNRKQNGNEERC</sequence>
<evidence type="ECO:0000256" key="2">
    <source>
        <dbReference type="SAM" id="Phobius"/>
    </source>
</evidence>
<keyword evidence="2" id="KW-1133">Transmembrane helix</keyword>
<proteinExistence type="predicted"/>